<evidence type="ECO:0000256" key="1">
    <source>
        <dbReference type="SAM" id="MobiDB-lite"/>
    </source>
</evidence>
<name>A0A0H5Q3T7_9ZZZZ</name>
<proteinExistence type="predicted"/>
<accession>A0A0H5Q3T7</accession>
<organism evidence="2">
    <name type="scientific">uncultured prokaryote</name>
    <dbReference type="NCBI Taxonomy" id="198431"/>
    <lineage>
        <taxon>unclassified sequences</taxon>
        <taxon>environmental samples</taxon>
    </lineage>
</organism>
<geneLocation type="plasmid" evidence="2">
    <name>pRGFK1138</name>
</geneLocation>
<feature type="region of interest" description="Disordered" evidence="1">
    <location>
        <begin position="1"/>
        <end position="22"/>
    </location>
</feature>
<dbReference type="AlphaFoldDB" id="A0A0H5Q3T7"/>
<protein>
    <submittedName>
        <fullName evidence="2">Uncharacterized protein</fullName>
    </submittedName>
</protein>
<sequence>MGGMPPMQSLGAGTAQGLRRGHTGGSLTAVLASMKSGIQAVEQRQRVKSLTVHH</sequence>
<reference evidence="2" key="1">
    <citation type="submission" date="2015-06" db="EMBL/GenBank/DDBJ databases">
        <authorList>
            <person name="Joergensen T."/>
        </authorList>
    </citation>
    <scope>NUCLEOTIDE SEQUENCE</scope>
    <source>
        <plasmid evidence="2">pRGFK1138</plasmid>
    </source>
</reference>
<evidence type="ECO:0000313" key="2">
    <source>
        <dbReference type="EMBL" id="CRY96553.1"/>
    </source>
</evidence>
<reference evidence="2" key="2">
    <citation type="submission" date="2015-07" db="EMBL/GenBank/DDBJ databases">
        <title>Plasmids, circular viruses and viroids from rat gut.</title>
        <authorList>
            <person name="Jorgensen T.J."/>
            <person name="Hansen M.A."/>
            <person name="Xu Z."/>
            <person name="Tabak M.A."/>
            <person name="Sorensen S.J."/>
            <person name="Hansen L.H."/>
        </authorList>
    </citation>
    <scope>NUCLEOTIDE SEQUENCE</scope>
    <source>
        <plasmid evidence="2">pRGFK1138</plasmid>
    </source>
</reference>
<keyword evidence="2" id="KW-0614">Plasmid</keyword>
<dbReference type="EMBL" id="LN853718">
    <property type="protein sequence ID" value="CRY96553.1"/>
    <property type="molecule type" value="Genomic_DNA"/>
</dbReference>